<evidence type="ECO:0000313" key="10">
    <source>
        <dbReference type="Proteomes" id="UP001408594"/>
    </source>
</evidence>
<keyword evidence="4 7" id="KW-0812">Transmembrane</keyword>
<feature type="compositionally biased region" description="Basic and acidic residues" evidence="8">
    <location>
        <begin position="443"/>
        <end position="452"/>
    </location>
</feature>
<accession>A0ABP9WKQ9</accession>
<comment type="caution">
    <text evidence="9">The sequence shown here is derived from an EMBL/GenBank/DDBJ whole genome shotgun (WGS) entry which is preliminary data.</text>
</comment>
<proteinExistence type="inferred from homology"/>
<sequence length="505" mass="56274">MRTAGELKNDVIRTAGKEPGQKCRAPSHGPKRAITENIMTETVQRWRHFLLSLWALFGEKNCRQSAAALTYMTLFAIVPLVTVSYAMLSLFPDFAGLESKLQEQIFSHFVPESGREVQEYISNFSSQAQRLTGPGIAILLVTAGLMLRNIENTFNAIWDIPRGRSGVSSFLLYWAVLSLGPILLGAGLAATTFLFSQRVFLSENDSLGLLPVVLGALPWLTNAIAFTLLFVAVPNCRVPLRQGIAGGVITAFAFEVAKNLFGIMVARSSVQAIYGAFAFVPLFLIWMYLIWMIVLAGCVLVRTMSVYHAASQGRQYSDVMASLILLWETFKRYQQGQPLRDGDISRAGVKPAQWRRIRKVLQDKKIITQTERNDYVLQRDLDAIELMDLVNWLHPSPISGRSLRDFQGQPWYEAVEQRFAKTQDYASEKLSVNVGEVFRQAWEQESKQDRESPPGNPKAPQAGNKPKPPAADKANNKGGESSGKSKSDMDSMGGLSFFGRRNKRV</sequence>
<feature type="transmembrane region" description="Helical" evidence="7">
    <location>
        <begin position="244"/>
        <end position="266"/>
    </location>
</feature>
<comment type="subcellular location">
    <subcellularLocation>
        <location evidence="1 7">Cell membrane</location>
        <topology evidence="1 7">Multi-pass membrane protein</topology>
    </subcellularLocation>
</comment>
<feature type="transmembrane region" description="Helical" evidence="7">
    <location>
        <begin position="171"/>
        <end position="195"/>
    </location>
</feature>
<feature type="transmembrane region" description="Helical" evidence="7">
    <location>
        <begin position="207"/>
        <end position="232"/>
    </location>
</feature>
<keyword evidence="6 7" id="KW-0472">Membrane</keyword>
<dbReference type="PANTHER" id="PTHR30213:SF0">
    <property type="entry name" value="UPF0761 MEMBRANE PROTEIN YIHY"/>
    <property type="match status" value="1"/>
</dbReference>
<evidence type="ECO:0000256" key="8">
    <source>
        <dbReference type="SAM" id="MobiDB-lite"/>
    </source>
</evidence>
<keyword evidence="2 7" id="KW-1003">Cell membrane</keyword>
<feature type="region of interest" description="Disordered" evidence="8">
    <location>
        <begin position="443"/>
        <end position="505"/>
    </location>
</feature>
<gene>
    <name evidence="9" type="ORF">Maes01_00316</name>
</gene>
<feature type="transmembrane region" description="Helical" evidence="7">
    <location>
        <begin position="272"/>
        <end position="301"/>
    </location>
</feature>
<organism evidence="9 10">
    <name type="scientific">Microbulbifer aestuariivivens</name>
    <dbReference type="NCBI Taxonomy" id="1908308"/>
    <lineage>
        <taxon>Bacteria</taxon>
        <taxon>Pseudomonadati</taxon>
        <taxon>Pseudomonadota</taxon>
        <taxon>Gammaproteobacteria</taxon>
        <taxon>Cellvibrionales</taxon>
        <taxon>Microbulbiferaceae</taxon>
        <taxon>Microbulbifer</taxon>
    </lineage>
</organism>
<feature type="transmembrane region" description="Helical" evidence="7">
    <location>
        <begin position="131"/>
        <end position="150"/>
    </location>
</feature>
<dbReference type="Proteomes" id="UP001408594">
    <property type="component" value="Unassembled WGS sequence"/>
</dbReference>
<reference evidence="9 10" key="1">
    <citation type="submission" date="2024-02" db="EMBL/GenBank/DDBJ databases">
        <title>Microbulbifer aestuariivivens NBRC 112533.</title>
        <authorList>
            <person name="Ichikawa N."/>
            <person name="Katano-Makiyama Y."/>
            <person name="Hidaka K."/>
        </authorList>
    </citation>
    <scope>NUCLEOTIDE SEQUENCE [LARGE SCALE GENOMIC DNA]</scope>
    <source>
        <strain evidence="9 10">NBRC 112533</strain>
    </source>
</reference>
<evidence type="ECO:0000256" key="4">
    <source>
        <dbReference type="ARBA" id="ARBA00022692"/>
    </source>
</evidence>
<dbReference type="InterPro" id="IPR023679">
    <property type="entry name" value="UPF0761_bac"/>
</dbReference>
<evidence type="ECO:0000256" key="2">
    <source>
        <dbReference type="ARBA" id="ARBA00022475"/>
    </source>
</evidence>
<dbReference type="HAMAP" id="MF_00672">
    <property type="entry name" value="UPF0761"/>
    <property type="match status" value="1"/>
</dbReference>
<keyword evidence="10" id="KW-1185">Reference proteome</keyword>
<evidence type="ECO:0000256" key="3">
    <source>
        <dbReference type="ARBA" id="ARBA00022519"/>
    </source>
</evidence>
<dbReference type="EMBL" id="BAABRT010000002">
    <property type="protein sequence ID" value="GAA5523767.1"/>
    <property type="molecule type" value="Genomic_DNA"/>
</dbReference>
<protein>
    <recommendedName>
        <fullName evidence="7">UPF0761 membrane protein Maes01_00316</fullName>
    </recommendedName>
</protein>
<comment type="similarity">
    <text evidence="7">Belongs to the UPF0761 family.</text>
</comment>
<keyword evidence="5 7" id="KW-1133">Transmembrane helix</keyword>
<evidence type="ECO:0000256" key="1">
    <source>
        <dbReference type="ARBA" id="ARBA00004651"/>
    </source>
</evidence>
<feature type="transmembrane region" description="Helical" evidence="7">
    <location>
        <begin position="69"/>
        <end position="91"/>
    </location>
</feature>
<dbReference type="InterPro" id="IPR017039">
    <property type="entry name" value="Virul_fac_BrkB"/>
</dbReference>
<dbReference type="NCBIfam" id="TIGR00765">
    <property type="entry name" value="yihY_not_rbn"/>
    <property type="match status" value="1"/>
</dbReference>
<evidence type="ECO:0000256" key="6">
    <source>
        <dbReference type="ARBA" id="ARBA00023136"/>
    </source>
</evidence>
<keyword evidence="3" id="KW-0997">Cell inner membrane</keyword>
<name>A0ABP9WKQ9_9GAMM</name>
<dbReference type="Pfam" id="PF03631">
    <property type="entry name" value="Virul_fac_BrkB"/>
    <property type="match status" value="1"/>
</dbReference>
<evidence type="ECO:0000256" key="5">
    <source>
        <dbReference type="ARBA" id="ARBA00022989"/>
    </source>
</evidence>
<evidence type="ECO:0000256" key="7">
    <source>
        <dbReference type="HAMAP-Rule" id="MF_00672"/>
    </source>
</evidence>
<dbReference type="PANTHER" id="PTHR30213">
    <property type="entry name" value="INNER MEMBRANE PROTEIN YHJD"/>
    <property type="match status" value="1"/>
</dbReference>
<evidence type="ECO:0000313" key="9">
    <source>
        <dbReference type="EMBL" id="GAA5523767.1"/>
    </source>
</evidence>